<evidence type="ECO:0000313" key="2">
    <source>
        <dbReference type="EMBL" id="GAA2353735.1"/>
    </source>
</evidence>
<gene>
    <name evidence="2" type="ORF">GCM10009854_34710</name>
</gene>
<proteinExistence type="predicted"/>
<feature type="compositionally biased region" description="Basic and acidic residues" evidence="1">
    <location>
        <begin position="44"/>
        <end position="63"/>
    </location>
</feature>
<evidence type="ECO:0000256" key="1">
    <source>
        <dbReference type="SAM" id="MobiDB-lite"/>
    </source>
</evidence>
<dbReference type="Proteomes" id="UP001501218">
    <property type="component" value="Unassembled WGS sequence"/>
</dbReference>
<accession>A0ABN3GJZ2</accession>
<feature type="region of interest" description="Disordered" evidence="1">
    <location>
        <begin position="38"/>
        <end position="63"/>
    </location>
</feature>
<keyword evidence="3" id="KW-1185">Reference proteome</keyword>
<reference evidence="2 3" key="1">
    <citation type="journal article" date="2019" name="Int. J. Syst. Evol. Microbiol.">
        <title>The Global Catalogue of Microorganisms (GCM) 10K type strain sequencing project: providing services to taxonomists for standard genome sequencing and annotation.</title>
        <authorList>
            <consortium name="The Broad Institute Genomics Platform"/>
            <consortium name="The Broad Institute Genome Sequencing Center for Infectious Disease"/>
            <person name="Wu L."/>
            <person name="Ma J."/>
        </authorList>
    </citation>
    <scope>NUCLEOTIDE SEQUENCE [LARGE SCALE GENOMIC DNA]</scope>
    <source>
        <strain evidence="2 3">JCM 16221</strain>
    </source>
</reference>
<comment type="caution">
    <text evidence="2">The sequence shown here is derived from an EMBL/GenBank/DDBJ whole genome shotgun (WGS) entry which is preliminary data.</text>
</comment>
<protein>
    <submittedName>
        <fullName evidence="2">Uncharacterized protein</fullName>
    </submittedName>
</protein>
<organism evidence="2 3">
    <name type="scientific">Saccharopolyspora halophila</name>
    <dbReference type="NCBI Taxonomy" id="405551"/>
    <lineage>
        <taxon>Bacteria</taxon>
        <taxon>Bacillati</taxon>
        <taxon>Actinomycetota</taxon>
        <taxon>Actinomycetes</taxon>
        <taxon>Pseudonocardiales</taxon>
        <taxon>Pseudonocardiaceae</taxon>
        <taxon>Saccharopolyspora</taxon>
    </lineage>
</organism>
<dbReference type="EMBL" id="BAAARA010000010">
    <property type="protein sequence ID" value="GAA2353735.1"/>
    <property type="molecule type" value="Genomic_DNA"/>
</dbReference>
<name>A0ABN3GJZ2_9PSEU</name>
<evidence type="ECO:0000313" key="3">
    <source>
        <dbReference type="Proteomes" id="UP001501218"/>
    </source>
</evidence>
<sequence>MTMRILGALRRYLERVPRGYAADGRMLGLATSAAIESARQRAQRGGDRERPERDERQLVDARG</sequence>
<dbReference type="RefSeq" id="WP_344133389.1">
    <property type="nucleotide sequence ID" value="NZ_BAAARA010000010.1"/>
</dbReference>